<dbReference type="EMBL" id="JAPQKL010000004">
    <property type="protein sequence ID" value="KAJ5135775.1"/>
    <property type="molecule type" value="Genomic_DNA"/>
</dbReference>
<dbReference type="Pfam" id="PF13358">
    <property type="entry name" value="DDE_3"/>
    <property type="match status" value="1"/>
</dbReference>
<dbReference type="PANTHER" id="PTHR46564:SF1">
    <property type="entry name" value="TRANSPOSASE"/>
    <property type="match status" value="1"/>
</dbReference>
<dbReference type="GeneID" id="81404967"/>
<dbReference type="SUPFAM" id="SSF53098">
    <property type="entry name" value="Ribonuclease H-like"/>
    <property type="match status" value="1"/>
</dbReference>
<reference evidence="3" key="2">
    <citation type="journal article" date="2023" name="IMA Fungus">
        <title>Comparative genomic study of the Penicillium genus elucidates a diverse pangenome and 15 lateral gene transfer events.</title>
        <authorList>
            <person name="Petersen C."/>
            <person name="Sorensen T."/>
            <person name="Nielsen M.R."/>
            <person name="Sondergaard T.E."/>
            <person name="Sorensen J.L."/>
            <person name="Fitzpatrick D.A."/>
            <person name="Frisvad J.C."/>
            <person name="Nielsen K.L."/>
        </authorList>
    </citation>
    <scope>NUCLEOTIDE SEQUENCE</scope>
    <source>
        <strain evidence="3">IBT 22155</strain>
    </source>
</reference>
<evidence type="ECO:0008006" key="5">
    <source>
        <dbReference type="Google" id="ProtNLM"/>
    </source>
</evidence>
<dbReference type="Proteomes" id="UP001149079">
    <property type="component" value="Unassembled WGS sequence"/>
</dbReference>
<protein>
    <recommendedName>
        <fullName evidence="5">Tc1-like transposase DDE domain-containing protein</fullName>
    </recommendedName>
</protein>
<dbReference type="OrthoDB" id="5379619at2759"/>
<proteinExistence type="predicted"/>
<accession>A0A9W9H1E9</accession>
<reference evidence="3" key="1">
    <citation type="submission" date="2022-11" db="EMBL/GenBank/DDBJ databases">
        <authorList>
            <person name="Petersen C."/>
        </authorList>
    </citation>
    <scope>NUCLEOTIDE SEQUENCE</scope>
    <source>
        <strain evidence="3">IBT 22155</strain>
    </source>
</reference>
<dbReference type="InterPro" id="IPR047655">
    <property type="entry name" value="Transpos_IS630-like"/>
</dbReference>
<name>A0A9W9H1E9_9EURO</name>
<organism evidence="3 4">
    <name type="scientific">Penicillium bovifimosum</name>
    <dbReference type="NCBI Taxonomy" id="126998"/>
    <lineage>
        <taxon>Eukaryota</taxon>
        <taxon>Fungi</taxon>
        <taxon>Dikarya</taxon>
        <taxon>Ascomycota</taxon>
        <taxon>Pezizomycotina</taxon>
        <taxon>Eurotiomycetes</taxon>
        <taxon>Eurotiomycetidae</taxon>
        <taxon>Eurotiales</taxon>
        <taxon>Aspergillaceae</taxon>
        <taxon>Penicillium</taxon>
    </lineage>
</organism>
<evidence type="ECO:0000313" key="4">
    <source>
        <dbReference type="Proteomes" id="UP001149079"/>
    </source>
</evidence>
<dbReference type="InterPro" id="IPR009057">
    <property type="entry name" value="Homeodomain-like_sf"/>
</dbReference>
<evidence type="ECO:0000259" key="1">
    <source>
        <dbReference type="Pfam" id="PF13358"/>
    </source>
</evidence>
<dbReference type="Gene3D" id="3.30.420.10">
    <property type="entry name" value="Ribonuclease H-like superfamily/Ribonuclease H"/>
    <property type="match status" value="1"/>
</dbReference>
<gene>
    <name evidence="3" type="ORF">N7515_005053</name>
</gene>
<dbReference type="Pfam" id="PF13592">
    <property type="entry name" value="HTH_33"/>
    <property type="match status" value="1"/>
</dbReference>
<dbReference type="InterPro" id="IPR036397">
    <property type="entry name" value="RNaseH_sf"/>
</dbReference>
<evidence type="ECO:0000259" key="2">
    <source>
        <dbReference type="Pfam" id="PF13592"/>
    </source>
</evidence>
<dbReference type="AlphaFoldDB" id="A0A9W9H1E9"/>
<feature type="domain" description="Tc1-like transposase DDE" evidence="1">
    <location>
        <begin position="119"/>
        <end position="258"/>
    </location>
</feature>
<feature type="domain" description="Winged helix-turn helix" evidence="2">
    <location>
        <begin position="60"/>
        <end position="104"/>
    </location>
</feature>
<comment type="caution">
    <text evidence="3">The sequence shown here is derived from an EMBL/GenBank/DDBJ whole genome shotgun (WGS) entry which is preliminary data.</text>
</comment>
<keyword evidence="4" id="KW-1185">Reference proteome</keyword>
<dbReference type="PANTHER" id="PTHR46564">
    <property type="entry name" value="TRANSPOSASE"/>
    <property type="match status" value="1"/>
</dbReference>
<dbReference type="GO" id="GO:0003676">
    <property type="term" value="F:nucleic acid binding"/>
    <property type="evidence" value="ECO:0007669"/>
    <property type="project" value="InterPro"/>
</dbReference>
<dbReference type="InterPro" id="IPR025959">
    <property type="entry name" value="Winged_HTH_dom"/>
</dbReference>
<dbReference type="NCBIfam" id="NF033545">
    <property type="entry name" value="transpos_IS630"/>
    <property type="match status" value="1"/>
</dbReference>
<dbReference type="RefSeq" id="XP_056522747.1">
    <property type="nucleotide sequence ID" value="XM_056665797.1"/>
</dbReference>
<dbReference type="SUPFAM" id="SSF46689">
    <property type="entry name" value="Homeodomain-like"/>
    <property type="match status" value="1"/>
</dbReference>
<dbReference type="InterPro" id="IPR038717">
    <property type="entry name" value="Tc1-like_DDE_dom"/>
</dbReference>
<sequence>MTKVAQCSERSITNIRKNLRLFGSARSPPVSVGRQPSIAPSMLDALCDHLAKKPGLCIEEMAIFLWDEFNILPSSSSIKRALSRTGWTKKKAQQKAKEQNPQLRDFYQHKLSEFRSHHLVFVDESGCDKRIGYRRTGWSPLGVTPVQVSKFHRGQRFQILPAYAQDGIILSRIFKVSTDATFFESSFESFIEQLLQHCGRWPEPKSVLIMDNASFHHSDRIKTLCADAGVKLLYLPPYSPDFNPIEEFFAELKAYIKKAWSAYEENPGQGFHAFLRRCVHEVGVKQKSAEGHFRHAVITIEKI</sequence>
<dbReference type="InterPro" id="IPR012337">
    <property type="entry name" value="RNaseH-like_sf"/>
</dbReference>
<evidence type="ECO:0000313" key="3">
    <source>
        <dbReference type="EMBL" id="KAJ5135775.1"/>
    </source>
</evidence>